<dbReference type="Proteomes" id="UP001275867">
    <property type="component" value="Unassembled WGS sequence"/>
</dbReference>
<comment type="caution">
    <text evidence="7">The sequence shown here is derived from an EMBL/GenBank/DDBJ whole genome shotgun (WGS) entry which is preliminary data.</text>
</comment>
<keyword evidence="3" id="KW-0731">Sigma factor</keyword>
<evidence type="ECO:0000256" key="1">
    <source>
        <dbReference type="ARBA" id="ARBA00010641"/>
    </source>
</evidence>
<evidence type="ECO:0000313" key="7">
    <source>
        <dbReference type="EMBL" id="MDV7695085.1"/>
    </source>
</evidence>
<dbReference type="Pfam" id="PF04542">
    <property type="entry name" value="Sigma70_r2"/>
    <property type="match status" value="1"/>
</dbReference>
<accession>A0AAP5TCA8</accession>
<dbReference type="NCBIfam" id="TIGR02937">
    <property type="entry name" value="sigma70-ECF"/>
    <property type="match status" value="1"/>
</dbReference>
<evidence type="ECO:0000259" key="5">
    <source>
        <dbReference type="Pfam" id="PF04542"/>
    </source>
</evidence>
<dbReference type="Pfam" id="PF08281">
    <property type="entry name" value="Sigma70_r4_2"/>
    <property type="match status" value="1"/>
</dbReference>
<dbReference type="InterPro" id="IPR007627">
    <property type="entry name" value="RNA_pol_sigma70_r2"/>
</dbReference>
<evidence type="ECO:0000256" key="4">
    <source>
        <dbReference type="ARBA" id="ARBA00023163"/>
    </source>
</evidence>
<dbReference type="SUPFAM" id="SSF88659">
    <property type="entry name" value="Sigma3 and sigma4 domains of RNA polymerase sigma factors"/>
    <property type="match status" value="1"/>
</dbReference>
<dbReference type="InterPro" id="IPR036388">
    <property type="entry name" value="WH-like_DNA-bd_sf"/>
</dbReference>
<protein>
    <submittedName>
        <fullName evidence="7">Sigma-70 family RNA polymerase sigma factor</fullName>
    </submittedName>
</protein>
<dbReference type="PANTHER" id="PTHR43133">
    <property type="entry name" value="RNA POLYMERASE ECF-TYPE SIGMA FACTO"/>
    <property type="match status" value="1"/>
</dbReference>
<reference evidence="7" key="1">
    <citation type="submission" date="2019-10" db="EMBL/GenBank/DDBJ databases">
        <title>Malate fermentation in French cider.</title>
        <authorList>
            <person name="Cousin F.J."/>
            <person name="Medina Fernandez S."/>
            <person name="Misery B."/>
            <person name="Laplace J.-M."/>
            <person name="Cretenet M."/>
        </authorList>
    </citation>
    <scope>NUCLEOTIDE SEQUENCE</scope>
    <source>
        <strain evidence="7">UCMA15901</strain>
    </source>
</reference>
<dbReference type="InterPro" id="IPR013324">
    <property type="entry name" value="RNA_pol_sigma_r3/r4-like"/>
</dbReference>
<dbReference type="SUPFAM" id="SSF88946">
    <property type="entry name" value="Sigma2 domain of RNA polymerase sigma factors"/>
    <property type="match status" value="1"/>
</dbReference>
<dbReference type="Gene3D" id="1.10.10.10">
    <property type="entry name" value="Winged helix-like DNA-binding domain superfamily/Winged helix DNA-binding domain"/>
    <property type="match status" value="1"/>
</dbReference>
<dbReference type="GO" id="GO:0016987">
    <property type="term" value="F:sigma factor activity"/>
    <property type="evidence" value="ECO:0007669"/>
    <property type="project" value="UniProtKB-KW"/>
</dbReference>
<dbReference type="PANTHER" id="PTHR43133:SF51">
    <property type="entry name" value="RNA POLYMERASE SIGMA FACTOR"/>
    <property type="match status" value="1"/>
</dbReference>
<organism evidence="7 8">
    <name type="scientific">Pediococcus parvulus</name>
    <dbReference type="NCBI Taxonomy" id="54062"/>
    <lineage>
        <taxon>Bacteria</taxon>
        <taxon>Bacillati</taxon>
        <taxon>Bacillota</taxon>
        <taxon>Bacilli</taxon>
        <taxon>Lactobacillales</taxon>
        <taxon>Lactobacillaceae</taxon>
        <taxon>Pediococcus</taxon>
    </lineage>
</organism>
<evidence type="ECO:0000313" key="8">
    <source>
        <dbReference type="Proteomes" id="UP001275867"/>
    </source>
</evidence>
<dbReference type="EMBL" id="WERX01000038">
    <property type="protein sequence ID" value="MDV7695085.1"/>
    <property type="molecule type" value="Genomic_DNA"/>
</dbReference>
<dbReference type="InterPro" id="IPR039425">
    <property type="entry name" value="RNA_pol_sigma-70-like"/>
</dbReference>
<evidence type="ECO:0000259" key="6">
    <source>
        <dbReference type="Pfam" id="PF08281"/>
    </source>
</evidence>
<dbReference type="InterPro" id="IPR013325">
    <property type="entry name" value="RNA_pol_sigma_r2"/>
</dbReference>
<name>A0AAP5TCA8_9LACO</name>
<dbReference type="GO" id="GO:0003677">
    <property type="term" value="F:DNA binding"/>
    <property type="evidence" value="ECO:0007669"/>
    <property type="project" value="InterPro"/>
</dbReference>
<dbReference type="CDD" id="cd06171">
    <property type="entry name" value="Sigma70_r4"/>
    <property type="match status" value="1"/>
</dbReference>
<sequence length="177" mass="20904">MKRGGNVLEKDMELILLAKRGDREALTKLLVNRQAKLYKTALLYIHNKEDALDIVQETSLQAFLSIKHLHHLQYFDTWLIRILINVSRHLYRRETPVPEIVELTADCHKQVDLHQDLMQDLVMVPEKFCVVLILFYFNELQESEIAKILRVPTGTVKSRLNRGREWLREKGDVIREY</sequence>
<evidence type="ECO:0000256" key="2">
    <source>
        <dbReference type="ARBA" id="ARBA00023015"/>
    </source>
</evidence>
<dbReference type="InterPro" id="IPR014284">
    <property type="entry name" value="RNA_pol_sigma-70_dom"/>
</dbReference>
<keyword evidence="4" id="KW-0804">Transcription</keyword>
<evidence type="ECO:0000256" key="3">
    <source>
        <dbReference type="ARBA" id="ARBA00023082"/>
    </source>
</evidence>
<dbReference type="Gene3D" id="1.10.1740.10">
    <property type="match status" value="1"/>
</dbReference>
<gene>
    <name evidence="7" type="ORF">GA842_09515</name>
</gene>
<keyword evidence="2" id="KW-0805">Transcription regulation</keyword>
<dbReference type="AlphaFoldDB" id="A0AAP5TCA8"/>
<dbReference type="GO" id="GO:0006352">
    <property type="term" value="P:DNA-templated transcription initiation"/>
    <property type="evidence" value="ECO:0007669"/>
    <property type="project" value="InterPro"/>
</dbReference>
<feature type="domain" description="RNA polymerase sigma-70 region 2" evidence="5">
    <location>
        <begin position="34"/>
        <end position="94"/>
    </location>
</feature>
<comment type="similarity">
    <text evidence="1">Belongs to the sigma-70 factor family. ECF subfamily.</text>
</comment>
<proteinExistence type="inferred from homology"/>
<dbReference type="InterPro" id="IPR013249">
    <property type="entry name" value="RNA_pol_sigma70_r4_t2"/>
</dbReference>
<feature type="domain" description="RNA polymerase sigma factor 70 region 4 type 2" evidence="6">
    <location>
        <begin position="131"/>
        <end position="167"/>
    </location>
</feature>